<dbReference type="Proteomes" id="UP000818624">
    <property type="component" value="Chromosome 5"/>
</dbReference>
<name>A0ABY8EV13_MALFU</name>
<organism evidence="2 3">
    <name type="scientific">Malassezia furfur</name>
    <name type="common">Pityriasis versicolor infection agent</name>
    <name type="synonym">Pityrosporum furfur</name>
    <dbReference type="NCBI Taxonomy" id="55194"/>
    <lineage>
        <taxon>Eukaryota</taxon>
        <taxon>Fungi</taxon>
        <taxon>Dikarya</taxon>
        <taxon>Basidiomycota</taxon>
        <taxon>Ustilaginomycotina</taxon>
        <taxon>Malasseziomycetes</taxon>
        <taxon>Malasseziales</taxon>
        <taxon>Malasseziaceae</taxon>
        <taxon>Malassezia</taxon>
    </lineage>
</organism>
<keyword evidence="3" id="KW-1185">Reference proteome</keyword>
<proteinExistence type="predicted"/>
<gene>
    <name evidence="2" type="ORF">GLX27_004119</name>
</gene>
<feature type="region of interest" description="Disordered" evidence="1">
    <location>
        <begin position="1"/>
        <end position="65"/>
    </location>
</feature>
<feature type="compositionally biased region" description="Basic and acidic residues" evidence="1">
    <location>
        <begin position="19"/>
        <end position="34"/>
    </location>
</feature>
<reference evidence="2 3" key="1">
    <citation type="journal article" date="2020" name="Elife">
        <title>Loss of centromere function drives karyotype evolution in closely related Malassezia species.</title>
        <authorList>
            <person name="Sankaranarayanan S.R."/>
            <person name="Ianiri G."/>
            <person name="Coelho M.A."/>
            <person name="Reza M.H."/>
            <person name="Thimmappa B.C."/>
            <person name="Ganguly P."/>
            <person name="Vadnala R.N."/>
            <person name="Sun S."/>
            <person name="Siddharthan R."/>
            <person name="Tellgren-Roth C."/>
            <person name="Dawson T.L."/>
            <person name="Heitman J."/>
            <person name="Sanyal K."/>
        </authorList>
    </citation>
    <scope>NUCLEOTIDE SEQUENCE [LARGE SCALE GENOMIC DNA]</scope>
    <source>
        <strain evidence="2">CBS14141</strain>
    </source>
</reference>
<feature type="compositionally biased region" description="Basic residues" evidence="1">
    <location>
        <begin position="9"/>
        <end position="18"/>
    </location>
</feature>
<evidence type="ECO:0000256" key="1">
    <source>
        <dbReference type="SAM" id="MobiDB-lite"/>
    </source>
</evidence>
<accession>A0ABY8EV13</accession>
<feature type="compositionally biased region" description="Basic and acidic residues" evidence="1">
    <location>
        <begin position="56"/>
        <end position="65"/>
    </location>
</feature>
<sequence>MDREEFFRLKKVQGKKKREAAQEAAKEGQPKTVDDTDAAEVVEPPAGADGPGDLVSGDKDTDVIF</sequence>
<dbReference type="EMBL" id="CP046238">
    <property type="protein sequence ID" value="WFD49438.1"/>
    <property type="molecule type" value="Genomic_DNA"/>
</dbReference>
<protein>
    <submittedName>
        <fullName evidence="2">Uncharacterized protein</fullName>
    </submittedName>
</protein>
<evidence type="ECO:0000313" key="2">
    <source>
        <dbReference type="EMBL" id="WFD49438.1"/>
    </source>
</evidence>
<evidence type="ECO:0000313" key="3">
    <source>
        <dbReference type="Proteomes" id="UP000818624"/>
    </source>
</evidence>